<dbReference type="GO" id="GO:0005507">
    <property type="term" value="F:copper ion binding"/>
    <property type="evidence" value="ECO:0007669"/>
    <property type="project" value="InterPro"/>
</dbReference>
<keyword evidence="9" id="KW-0186">Copper</keyword>
<keyword evidence="8" id="KW-0560">Oxidoreductase</keyword>
<sequence>MIKALVILAVTAVAAAQSACDGEDVTRAVAHLEGKNVVGNVVFTRQDDGKIRVTGKLVGMEPGVYGFNIYDKGDLSDGCQSPKAHFNPDGNDHGHPDDEERHAGDLGNIKFDESKVANIDFVDRQIALSGRYNIVGRALILHENPDDHGKTEHPDSKVTGNTGGRVACGIIGIA</sequence>
<dbReference type="PANTHER" id="PTHR10003">
    <property type="entry name" value="SUPEROXIDE DISMUTASE CU-ZN -RELATED"/>
    <property type="match status" value="1"/>
</dbReference>
<name>A0AA49IGZ5_OCHLU</name>
<dbReference type="EMBL" id="OQ876653">
    <property type="protein sequence ID" value="WGN96291.1"/>
    <property type="molecule type" value="mRNA"/>
</dbReference>
<comment type="catalytic activity">
    <reaction evidence="11">
        <text>2 superoxide + 2 H(+) = H2O2 + O2</text>
        <dbReference type="Rhea" id="RHEA:20696"/>
        <dbReference type="ChEBI" id="CHEBI:15378"/>
        <dbReference type="ChEBI" id="CHEBI:15379"/>
        <dbReference type="ChEBI" id="CHEBI:16240"/>
        <dbReference type="ChEBI" id="CHEBI:18421"/>
        <dbReference type="EC" id="1.15.1.1"/>
    </reaction>
</comment>
<evidence type="ECO:0000256" key="12">
    <source>
        <dbReference type="SAM" id="MobiDB-lite"/>
    </source>
</evidence>
<protein>
    <recommendedName>
        <fullName evidence="4">superoxide dismutase</fullName>
        <ecNumber evidence="4">1.15.1.1</ecNumber>
    </recommendedName>
</protein>
<comment type="cofactor">
    <cofactor evidence="1">
        <name>Cu cation</name>
        <dbReference type="ChEBI" id="CHEBI:23378"/>
    </cofactor>
</comment>
<evidence type="ECO:0000256" key="3">
    <source>
        <dbReference type="ARBA" id="ARBA00010457"/>
    </source>
</evidence>
<keyword evidence="10" id="KW-1015">Disulfide bond</keyword>
<accession>A0AA49IGZ5</accession>
<proteinExistence type="evidence at transcript level"/>
<dbReference type="InterPro" id="IPR024134">
    <property type="entry name" value="SOD_Cu/Zn_/chaperone"/>
</dbReference>
<feature type="signal peptide" evidence="13">
    <location>
        <begin position="1"/>
        <end position="16"/>
    </location>
</feature>
<evidence type="ECO:0000256" key="9">
    <source>
        <dbReference type="ARBA" id="ARBA00023008"/>
    </source>
</evidence>
<evidence type="ECO:0000256" key="13">
    <source>
        <dbReference type="SAM" id="SignalP"/>
    </source>
</evidence>
<dbReference type="AlphaFoldDB" id="A0AA49IGZ5"/>
<feature type="compositionally biased region" description="Basic and acidic residues" evidence="12">
    <location>
        <begin position="90"/>
        <end position="103"/>
    </location>
</feature>
<evidence type="ECO:0000256" key="4">
    <source>
        <dbReference type="ARBA" id="ARBA00012682"/>
    </source>
</evidence>
<dbReference type="EC" id="1.15.1.1" evidence="4"/>
<evidence type="ECO:0000256" key="10">
    <source>
        <dbReference type="ARBA" id="ARBA00023157"/>
    </source>
</evidence>
<reference evidence="15" key="2">
    <citation type="submission" date="2023-04" db="EMBL/GenBank/DDBJ databases">
        <authorList>
            <person name="Walker A."/>
            <person name="Perkins L.E."/>
            <person name="Battisti A."/>
            <person name="Zalucki M.P."/>
            <person name="King G.F."/>
        </authorList>
    </citation>
    <scope>NUCLEOTIDE SEQUENCE</scope>
    <source>
        <strain evidence="15">U-TPTX</strain>
        <tissue evidence="15">True setae</tissue>
    </source>
</reference>
<evidence type="ECO:0000256" key="6">
    <source>
        <dbReference type="ARBA" id="ARBA00022833"/>
    </source>
</evidence>
<dbReference type="Pfam" id="PF00080">
    <property type="entry name" value="Sod_Cu"/>
    <property type="match status" value="1"/>
</dbReference>
<keyword evidence="13" id="KW-0732">Signal</keyword>
<reference evidence="15" key="1">
    <citation type="journal article" date="2023" name="Proteomics">
        <title>Proteome of urticating setae of Ochrogaster lunifer, a processionary caterpillar of medical and veterinary importance, including primary structures of putative toxins.</title>
        <authorList>
            <person name="Walker A.A."/>
            <person name="Perkins L.E."/>
            <person name="Battisti A."/>
            <person name="Zalucki M.P."/>
            <person name="King G.F."/>
        </authorList>
    </citation>
    <scope>NUCLEOTIDE SEQUENCE</scope>
    <source>
        <strain evidence="15">U-TPTX</strain>
    </source>
</reference>
<dbReference type="CDD" id="cd00305">
    <property type="entry name" value="Cu-Zn_Superoxide_Dismutase"/>
    <property type="match status" value="1"/>
</dbReference>
<keyword evidence="6" id="KW-0862">Zinc</keyword>
<feature type="chain" id="PRO_5041351758" description="superoxide dismutase" evidence="13">
    <location>
        <begin position="17"/>
        <end position="174"/>
    </location>
</feature>
<evidence type="ECO:0000256" key="5">
    <source>
        <dbReference type="ARBA" id="ARBA00022723"/>
    </source>
</evidence>
<dbReference type="SUPFAM" id="SSF49329">
    <property type="entry name" value="Cu,Zn superoxide dismutase-like"/>
    <property type="match status" value="1"/>
</dbReference>
<organism evidence="15">
    <name type="scientific">Ochrogaster lunifer</name>
    <name type="common">Bag-shelter moth</name>
    <dbReference type="NCBI Taxonomy" id="319761"/>
    <lineage>
        <taxon>Eukaryota</taxon>
        <taxon>Metazoa</taxon>
        <taxon>Ecdysozoa</taxon>
        <taxon>Arthropoda</taxon>
        <taxon>Hexapoda</taxon>
        <taxon>Insecta</taxon>
        <taxon>Pterygota</taxon>
        <taxon>Neoptera</taxon>
        <taxon>Endopterygota</taxon>
        <taxon>Lepidoptera</taxon>
        <taxon>Glossata</taxon>
        <taxon>Ditrysia</taxon>
        <taxon>Noctuoidea</taxon>
        <taxon>Notodontidae</taxon>
        <taxon>Thaumetopoeinae</taxon>
        <taxon>Ochrogaster</taxon>
    </lineage>
</organism>
<evidence type="ECO:0000256" key="2">
    <source>
        <dbReference type="ARBA" id="ARBA00001947"/>
    </source>
</evidence>
<dbReference type="Gene3D" id="2.60.40.200">
    <property type="entry name" value="Superoxide dismutase, copper/zinc binding domain"/>
    <property type="match status" value="1"/>
</dbReference>
<evidence type="ECO:0000256" key="8">
    <source>
        <dbReference type="ARBA" id="ARBA00023002"/>
    </source>
</evidence>
<dbReference type="PRINTS" id="PR00068">
    <property type="entry name" value="CUZNDISMTASE"/>
</dbReference>
<evidence type="ECO:0000313" key="15">
    <source>
        <dbReference type="EMBL" id="WGN96291.1"/>
    </source>
</evidence>
<evidence type="ECO:0000256" key="11">
    <source>
        <dbReference type="ARBA" id="ARBA00049204"/>
    </source>
</evidence>
<dbReference type="InterPro" id="IPR001424">
    <property type="entry name" value="SOD_Cu_Zn_dom"/>
</dbReference>
<comment type="cofactor">
    <cofactor evidence="2">
        <name>Zn(2+)</name>
        <dbReference type="ChEBI" id="CHEBI:29105"/>
    </cofactor>
</comment>
<feature type="domain" description="Superoxide dismutase copper/zinc binding" evidence="14">
    <location>
        <begin position="37"/>
        <end position="171"/>
    </location>
</feature>
<evidence type="ECO:0000256" key="1">
    <source>
        <dbReference type="ARBA" id="ARBA00001935"/>
    </source>
</evidence>
<keyword evidence="5" id="KW-0479">Metal-binding</keyword>
<keyword evidence="7" id="KW-0049">Antioxidant</keyword>
<dbReference type="FunFam" id="2.60.40.200:FF:000003">
    <property type="entry name" value="Superoxide dismutase [Cu-Zn], chloroplastic"/>
    <property type="match status" value="1"/>
</dbReference>
<comment type="similarity">
    <text evidence="3">Belongs to the Cu-Zn superoxide dismutase family.</text>
</comment>
<dbReference type="GO" id="GO:0004784">
    <property type="term" value="F:superoxide dismutase activity"/>
    <property type="evidence" value="ECO:0007669"/>
    <property type="project" value="UniProtKB-EC"/>
</dbReference>
<evidence type="ECO:0000259" key="14">
    <source>
        <dbReference type="Pfam" id="PF00080"/>
    </source>
</evidence>
<feature type="region of interest" description="Disordered" evidence="12">
    <location>
        <begin position="80"/>
        <end position="103"/>
    </location>
</feature>
<evidence type="ECO:0000256" key="7">
    <source>
        <dbReference type="ARBA" id="ARBA00022862"/>
    </source>
</evidence>
<dbReference type="InterPro" id="IPR036423">
    <property type="entry name" value="SOD-like_Cu/Zn_dom_sf"/>
</dbReference>